<keyword evidence="6" id="KW-0472">Membrane</keyword>
<keyword evidence="6" id="KW-1133">Transmembrane helix</keyword>
<comment type="caution">
    <text evidence="8">The sequence shown here is derived from an EMBL/GenBank/DDBJ whole genome shotgun (WGS) entry which is preliminary data.</text>
</comment>
<keyword evidence="4" id="KW-0413">Isomerase</keyword>
<keyword evidence="3" id="KW-0697">Rotamase</keyword>
<dbReference type="RefSeq" id="WP_236064960.1">
    <property type="nucleotide sequence ID" value="NZ_BNJK01000001.1"/>
</dbReference>
<evidence type="ECO:0000256" key="4">
    <source>
        <dbReference type="ARBA" id="ARBA00023235"/>
    </source>
</evidence>
<dbReference type="Proteomes" id="UP000597444">
    <property type="component" value="Unassembled WGS sequence"/>
</dbReference>
<dbReference type="InterPro" id="IPR044666">
    <property type="entry name" value="Cyclophilin_A-like"/>
</dbReference>
<evidence type="ECO:0000256" key="1">
    <source>
        <dbReference type="ARBA" id="ARBA00002388"/>
    </source>
</evidence>
<evidence type="ECO:0000313" key="9">
    <source>
        <dbReference type="Proteomes" id="UP000597444"/>
    </source>
</evidence>
<comment type="function">
    <text evidence="1">PPIases accelerate the folding of proteins. It catalyzes the cis-trans isomerization of proline imidic peptide bonds in oligopeptides.</text>
</comment>
<accession>A0A8J3N4W7</accession>
<dbReference type="AlphaFoldDB" id="A0A8J3N4W7"/>
<keyword evidence="9" id="KW-1185">Reference proteome</keyword>
<dbReference type="GO" id="GO:0003755">
    <property type="term" value="F:peptidyl-prolyl cis-trans isomerase activity"/>
    <property type="evidence" value="ECO:0007669"/>
    <property type="project" value="UniProtKB-KW"/>
</dbReference>
<evidence type="ECO:0000256" key="5">
    <source>
        <dbReference type="SAM" id="MobiDB-lite"/>
    </source>
</evidence>
<dbReference type="Pfam" id="PF00160">
    <property type="entry name" value="Pro_isomerase"/>
    <property type="match status" value="1"/>
</dbReference>
<dbReference type="PANTHER" id="PTHR45625:SF4">
    <property type="entry name" value="PEPTIDYLPROLYL ISOMERASE DOMAIN AND WD REPEAT-CONTAINING PROTEIN 1"/>
    <property type="match status" value="1"/>
</dbReference>
<reference evidence="8" key="1">
    <citation type="submission" date="2020-10" db="EMBL/GenBank/DDBJ databases">
        <title>Taxonomic study of unclassified bacteria belonging to the class Ktedonobacteria.</title>
        <authorList>
            <person name="Yabe S."/>
            <person name="Wang C.M."/>
            <person name="Zheng Y."/>
            <person name="Sakai Y."/>
            <person name="Cavaletti L."/>
            <person name="Monciardini P."/>
            <person name="Donadio S."/>
        </authorList>
    </citation>
    <scope>NUCLEOTIDE SEQUENCE</scope>
    <source>
        <strain evidence="8">ID150040</strain>
    </source>
</reference>
<name>A0A8J3N4W7_9CHLR</name>
<evidence type="ECO:0000259" key="7">
    <source>
        <dbReference type="PROSITE" id="PS50072"/>
    </source>
</evidence>
<gene>
    <name evidence="8" type="ORF">KSF_045500</name>
</gene>
<dbReference type="SUPFAM" id="SSF50891">
    <property type="entry name" value="Cyclophilin-like"/>
    <property type="match status" value="1"/>
</dbReference>
<evidence type="ECO:0000256" key="2">
    <source>
        <dbReference type="ARBA" id="ARBA00013194"/>
    </source>
</evidence>
<feature type="region of interest" description="Disordered" evidence="5">
    <location>
        <begin position="1"/>
        <end position="46"/>
    </location>
</feature>
<dbReference type="PROSITE" id="PS50072">
    <property type="entry name" value="CSA_PPIASE_2"/>
    <property type="match status" value="1"/>
</dbReference>
<dbReference type="InterPro" id="IPR029000">
    <property type="entry name" value="Cyclophilin-like_dom_sf"/>
</dbReference>
<protein>
    <recommendedName>
        <fullName evidence="2">peptidylprolyl isomerase</fullName>
        <ecNumber evidence="2">5.2.1.8</ecNumber>
    </recommendedName>
</protein>
<feature type="domain" description="PPIase cyclophilin-type" evidence="7">
    <location>
        <begin position="183"/>
        <end position="328"/>
    </location>
</feature>
<dbReference type="PANTHER" id="PTHR45625">
    <property type="entry name" value="PEPTIDYL-PROLYL CIS-TRANS ISOMERASE-RELATED"/>
    <property type="match status" value="1"/>
</dbReference>
<feature type="transmembrane region" description="Helical" evidence="6">
    <location>
        <begin position="52"/>
        <end position="71"/>
    </location>
</feature>
<proteinExistence type="predicted"/>
<keyword evidence="6" id="KW-0812">Transmembrane</keyword>
<dbReference type="Gene3D" id="2.40.100.10">
    <property type="entry name" value="Cyclophilin-like"/>
    <property type="match status" value="1"/>
</dbReference>
<feature type="compositionally biased region" description="Basic residues" evidence="5">
    <location>
        <begin position="1"/>
        <end position="18"/>
    </location>
</feature>
<evidence type="ECO:0000256" key="6">
    <source>
        <dbReference type="SAM" id="Phobius"/>
    </source>
</evidence>
<dbReference type="PRINTS" id="PR00153">
    <property type="entry name" value="CSAPPISMRASE"/>
</dbReference>
<dbReference type="CDD" id="cd00317">
    <property type="entry name" value="cyclophilin"/>
    <property type="match status" value="1"/>
</dbReference>
<dbReference type="EC" id="5.2.1.8" evidence="2"/>
<sequence length="328" mass="35097">MPKTKKRAASKRAARIARAHSTQLSQLEVNKEQPQQRRPTGYKPPARGIARYPWATALIIALIALGVYLLYANHVGPFAQPPKNTSVQAKQTATAIVHKTATAIAGPAQATATAVTAAMPADQTKAIAGSPCLNQDIIKKITDTSPAPNAAQSAQINRTYKEAPAMTIDTSKSYCAGINTDRGLIVIELKPQWAPKTVNNFVYLAQNKFYDGLVFHRVVSSLHIIQGGDPKGNGSGGPGYQFADEKVQGDYLAGTIAMANSGANTNGSQFFINLDNNSKEFQKNYNLFGQVVKGLDVAMMIQGPDPDDAAKKNITPDKMNHVVVVPAS</sequence>
<evidence type="ECO:0000256" key="3">
    <source>
        <dbReference type="ARBA" id="ARBA00023110"/>
    </source>
</evidence>
<organism evidence="8 9">
    <name type="scientific">Reticulibacter mediterranei</name>
    <dbReference type="NCBI Taxonomy" id="2778369"/>
    <lineage>
        <taxon>Bacteria</taxon>
        <taxon>Bacillati</taxon>
        <taxon>Chloroflexota</taxon>
        <taxon>Ktedonobacteria</taxon>
        <taxon>Ktedonobacterales</taxon>
        <taxon>Reticulibacteraceae</taxon>
        <taxon>Reticulibacter</taxon>
    </lineage>
</organism>
<dbReference type="InterPro" id="IPR002130">
    <property type="entry name" value="Cyclophilin-type_PPIase_dom"/>
</dbReference>
<evidence type="ECO:0000313" key="8">
    <source>
        <dbReference type="EMBL" id="GHO94502.1"/>
    </source>
</evidence>
<dbReference type="EMBL" id="BNJK01000001">
    <property type="protein sequence ID" value="GHO94502.1"/>
    <property type="molecule type" value="Genomic_DNA"/>
</dbReference>